<accession>A0ACD5HCX9</accession>
<evidence type="ECO:0000313" key="1">
    <source>
        <dbReference type="EMBL" id="XRI72371.1"/>
    </source>
</evidence>
<dbReference type="EC" id="3.1.4.52" evidence="1"/>
<keyword evidence="1" id="KW-0378">Hydrolase</keyword>
<gene>
    <name evidence="1" type="ORF">HHS34_007885</name>
</gene>
<proteinExistence type="predicted"/>
<keyword evidence="1" id="KW-0548">Nucleotidyltransferase</keyword>
<sequence>MSNQTENNSAIERDRAALFSSMLHALSTVPADAGAYGFLNALCQSLLDTNPNLQWAWYAFQINGRPLLLPYQEFGIQQHPYIAEAAQDPCYQALNNNKPLTYALDNQDCPEWLQALRPQLAEIIIVPFGIEEQKALGVVGSSEPGYFTRVGIEFFSAFAYMGDMIMSLQRQSRRDPLTGLYNRMELDERLERALDHADHHQRLLAVAMLDIDNFKDMNTQLGRLGGDQLLVEFSQRLQKDLRKEDVLLRMGSDEFVLLFEDMERWADLEVIMERIRQSLDHSFLINQHHIVIQVSIGVTVYPLDDNKPREIIHHADLALHQAKRQKDKNAPFYTLYDPSCIYDPNTPQLIARRQHYHALLDQHVITFYQPIIHTPSGRIHKVEALARLEENGKILETGEFLPWLNPDDRRTLSCKVLEQAVRQWRLWQDSGQTVSIAVNFEPQDLLLEEVIQLIENTLLRYQMAPEQLFIEVLEGDEFLDYASAKVQLGRLKALGVRISLDDLGTAYASLLRLKDYPFDAVKLDQAFSRHLESRPRDLHFLASMLEMANGLGVELIVEGIENEEVLAAVTALGIRQVQGYVISRPVSAQTISQQFLGQKLAFQADATSLLVSFARFLVLAKGLRAVLQSMPQSINVQMTCDNLSCPLYPLLDTIPSLRDKREQLQHVITDMSERQLSREYSLELYDHLTADILTEMAAYITATP</sequence>
<name>A0ACD5HCX9_9PROT</name>
<evidence type="ECO:0000313" key="2">
    <source>
        <dbReference type="Proteomes" id="UP001195965"/>
    </source>
</evidence>
<dbReference type="EMBL" id="CP127526">
    <property type="protein sequence ID" value="XRI72371.1"/>
    <property type="molecule type" value="Genomic_DNA"/>
</dbReference>
<dbReference type="EC" id="2.7.7.65" evidence="1"/>
<organism evidence="1 2">
    <name type="scientific">Acidithiobacillus montserratensis</name>
    <dbReference type="NCBI Taxonomy" id="2729135"/>
    <lineage>
        <taxon>Bacteria</taxon>
        <taxon>Pseudomonadati</taxon>
        <taxon>Pseudomonadota</taxon>
        <taxon>Acidithiobacillia</taxon>
        <taxon>Acidithiobacillales</taxon>
        <taxon>Acidithiobacillaceae</taxon>
        <taxon>Acidithiobacillus</taxon>
    </lineage>
</organism>
<keyword evidence="2" id="KW-1185">Reference proteome</keyword>
<dbReference type="Proteomes" id="UP001195965">
    <property type="component" value="Chromosome"/>
</dbReference>
<reference evidence="1 2" key="1">
    <citation type="journal article" date="2021" name="ISME J.">
        <title>Genomic evolution of the class Acidithiobacillia: deep-branching Proteobacteria living in extreme acidic conditions.</title>
        <authorList>
            <person name="Moya-Beltran A."/>
            <person name="Beard S."/>
            <person name="Rojas-Villalobos C."/>
            <person name="Issotta F."/>
            <person name="Gallardo Y."/>
            <person name="Ulloa R."/>
            <person name="Giaveno A."/>
            <person name="Degli Esposti M."/>
            <person name="Johnson D.B."/>
            <person name="Quatrini R."/>
        </authorList>
    </citation>
    <scope>NUCLEOTIDE SEQUENCE [LARGE SCALE GENOMIC DNA]</scope>
    <source>
        <strain evidence="1 2">GG1-14</strain>
    </source>
</reference>
<keyword evidence="1" id="KW-0808">Transferase</keyword>
<protein>
    <submittedName>
        <fullName evidence="1">Bifunctional diguanylate cyclase/phosphodiesterase</fullName>
        <ecNumber evidence="1">2.7.7.65</ecNumber>
        <ecNumber evidence="1">3.1.4.52</ecNumber>
    </submittedName>
</protein>